<keyword evidence="9" id="KW-0809">Transit peptide</keyword>
<keyword evidence="12" id="KW-0496">Mitochondrion</keyword>
<evidence type="ECO:0000256" key="9">
    <source>
        <dbReference type="ARBA" id="ARBA00022946"/>
    </source>
</evidence>
<keyword evidence="19" id="KW-1185">Reference proteome</keyword>
<dbReference type="Proteomes" id="UP000887567">
    <property type="component" value="Unplaced"/>
</dbReference>
<evidence type="ECO:0000256" key="14">
    <source>
        <dbReference type="ARBA" id="ARBA00030753"/>
    </source>
</evidence>
<dbReference type="AlphaFoldDB" id="A0A913XFR2"/>
<evidence type="ECO:0000256" key="8">
    <source>
        <dbReference type="ARBA" id="ARBA00022792"/>
    </source>
</evidence>
<keyword evidence="13 17" id="KW-0472">Membrane</keyword>
<dbReference type="KEGG" id="epa:110242119"/>
<comment type="subunit">
    <text evidence="16">Complex I is composed of 45 different subunits. Interacts with BCAP31.</text>
</comment>
<organism evidence="18 19">
    <name type="scientific">Exaiptasia diaphana</name>
    <name type="common">Tropical sea anemone</name>
    <name type="synonym">Aiptasia pulchella</name>
    <dbReference type="NCBI Taxonomy" id="2652724"/>
    <lineage>
        <taxon>Eukaryota</taxon>
        <taxon>Metazoa</taxon>
        <taxon>Cnidaria</taxon>
        <taxon>Anthozoa</taxon>
        <taxon>Hexacorallia</taxon>
        <taxon>Actiniaria</taxon>
        <taxon>Aiptasiidae</taxon>
        <taxon>Exaiptasia</taxon>
    </lineage>
</organism>
<keyword evidence="8" id="KW-0999">Mitochondrion inner membrane</keyword>
<dbReference type="OMA" id="WEAIWYR"/>
<evidence type="ECO:0000256" key="11">
    <source>
        <dbReference type="ARBA" id="ARBA00022989"/>
    </source>
</evidence>
<feature type="transmembrane region" description="Helical" evidence="17">
    <location>
        <begin position="62"/>
        <end position="80"/>
    </location>
</feature>
<dbReference type="OrthoDB" id="2147978at2759"/>
<dbReference type="PANTHER" id="PTHR40637">
    <property type="entry name" value="ESSS SUBUNIT OF NADH:UBIQUINONE OXIDOREDUCTASE (COMPLEX I) PROTEIN"/>
    <property type="match status" value="1"/>
</dbReference>
<evidence type="ECO:0000313" key="18">
    <source>
        <dbReference type="EnsemblMetazoa" id="XP_020903732.1"/>
    </source>
</evidence>
<dbReference type="EnsemblMetazoa" id="XM_021048073.1">
    <property type="protein sequence ID" value="XP_020903732.1"/>
    <property type="gene ID" value="LOC110242119"/>
</dbReference>
<dbReference type="InterPro" id="IPR019329">
    <property type="entry name" value="NADH_UbQ_OxRdtase_ESSS_su"/>
</dbReference>
<evidence type="ECO:0000256" key="2">
    <source>
        <dbReference type="ARBA" id="ARBA00004434"/>
    </source>
</evidence>
<proteinExistence type="inferred from homology"/>
<evidence type="ECO:0000256" key="3">
    <source>
        <dbReference type="ARBA" id="ARBA00008915"/>
    </source>
</evidence>
<evidence type="ECO:0000256" key="7">
    <source>
        <dbReference type="ARBA" id="ARBA00022692"/>
    </source>
</evidence>
<keyword evidence="11 17" id="KW-1133">Transmembrane helix</keyword>
<evidence type="ECO:0000256" key="12">
    <source>
        <dbReference type="ARBA" id="ARBA00023128"/>
    </source>
</evidence>
<dbReference type="GeneID" id="110242119"/>
<evidence type="ECO:0000256" key="10">
    <source>
        <dbReference type="ARBA" id="ARBA00022982"/>
    </source>
</evidence>
<evidence type="ECO:0000256" key="16">
    <source>
        <dbReference type="ARBA" id="ARBA00046528"/>
    </source>
</evidence>
<keyword evidence="7 17" id="KW-0812">Transmembrane</keyword>
<evidence type="ECO:0000256" key="15">
    <source>
        <dbReference type="ARBA" id="ARBA00031387"/>
    </source>
</evidence>
<keyword evidence="5" id="KW-0813">Transport</keyword>
<dbReference type="Pfam" id="PF10183">
    <property type="entry name" value="ESSS"/>
    <property type="match status" value="1"/>
</dbReference>
<dbReference type="PANTHER" id="PTHR40637:SF1">
    <property type="entry name" value="ESSS SUBUNIT OF NADH:UBIQUINONE OXIDOREDUCTASE (COMPLEX I) PROTEIN"/>
    <property type="match status" value="1"/>
</dbReference>
<evidence type="ECO:0000256" key="13">
    <source>
        <dbReference type="ARBA" id="ARBA00023136"/>
    </source>
</evidence>
<keyword evidence="10" id="KW-0249">Electron transport</keyword>
<keyword evidence="6" id="KW-0679">Respiratory chain</keyword>
<name>A0A913XFR2_EXADI</name>
<reference evidence="18" key="1">
    <citation type="submission" date="2022-11" db="UniProtKB">
        <authorList>
            <consortium name="EnsemblMetazoa"/>
        </authorList>
    </citation>
    <scope>IDENTIFICATION</scope>
</reference>
<evidence type="ECO:0000256" key="5">
    <source>
        <dbReference type="ARBA" id="ARBA00022448"/>
    </source>
</evidence>
<comment type="similarity">
    <text evidence="3">Belongs to the complex I NDUFB11 subunit family.</text>
</comment>
<evidence type="ECO:0000313" key="19">
    <source>
        <dbReference type="Proteomes" id="UP000887567"/>
    </source>
</evidence>
<evidence type="ECO:0000256" key="1">
    <source>
        <dbReference type="ARBA" id="ARBA00003195"/>
    </source>
</evidence>
<sequence length="108" mass="13094">MAARRLLSRCASLWRAKLVSKPLLVRQQSIFTKVREPPNGFLFNEKPRKPGEKRPWEEWEAIWYRWWIIMFVLGGVLFYYKPDTRPQTWARQEALRQIAEEESEELEE</sequence>
<accession>A0A913XFR2</accession>
<evidence type="ECO:0000256" key="17">
    <source>
        <dbReference type="SAM" id="Phobius"/>
    </source>
</evidence>
<dbReference type="RefSeq" id="XP_020903732.1">
    <property type="nucleotide sequence ID" value="XM_021048073.1"/>
</dbReference>
<evidence type="ECO:0000256" key="6">
    <source>
        <dbReference type="ARBA" id="ARBA00022660"/>
    </source>
</evidence>
<comment type="subcellular location">
    <subcellularLocation>
        <location evidence="2">Mitochondrion inner membrane</location>
        <topology evidence="2">Single-pass membrane protein</topology>
    </subcellularLocation>
</comment>
<protein>
    <recommendedName>
        <fullName evidence="4">NADH dehydrogenase [ubiquinone] 1 beta subcomplex subunit 11, mitochondrial</fullName>
    </recommendedName>
    <alternativeName>
        <fullName evidence="15">Complex I-ESSS</fullName>
    </alternativeName>
    <alternativeName>
        <fullName evidence="14">NADH-ubiquinone oxidoreductase ESSS subunit</fullName>
    </alternativeName>
</protein>
<dbReference type="GO" id="GO:0005743">
    <property type="term" value="C:mitochondrial inner membrane"/>
    <property type="evidence" value="ECO:0007669"/>
    <property type="project" value="UniProtKB-SubCell"/>
</dbReference>
<comment type="function">
    <text evidence="1">Accessory subunit of the mitochondrial membrane respiratory chain NADH dehydrogenase (Complex I), that is believed not to be involved in catalysis. Complex I functions in the transfer of electrons from NADH to the respiratory chain. The immediate electron acceptor for the enzyme is believed to be ubiquinone.</text>
</comment>
<evidence type="ECO:0000256" key="4">
    <source>
        <dbReference type="ARBA" id="ARBA00018632"/>
    </source>
</evidence>